<gene>
    <name evidence="1" type="ORF">POCTA_138.1.T0190272</name>
</gene>
<evidence type="ECO:0000313" key="1">
    <source>
        <dbReference type="EMBL" id="CAD8147119.1"/>
    </source>
</evidence>
<organism evidence="1 2">
    <name type="scientific">Paramecium octaurelia</name>
    <dbReference type="NCBI Taxonomy" id="43137"/>
    <lineage>
        <taxon>Eukaryota</taxon>
        <taxon>Sar</taxon>
        <taxon>Alveolata</taxon>
        <taxon>Ciliophora</taxon>
        <taxon>Intramacronucleata</taxon>
        <taxon>Oligohymenophorea</taxon>
        <taxon>Peniculida</taxon>
        <taxon>Parameciidae</taxon>
        <taxon>Paramecium</taxon>
    </lineage>
</organism>
<evidence type="ECO:0000313" key="2">
    <source>
        <dbReference type="Proteomes" id="UP000683925"/>
    </source>
</evidence>
<dbReference type="AlphaFoldDB" id="A0A8S1T6I5"/>
<reference evidence="1" key="1">
    <citation type="submission" date="2021-01" db="EMBL/GenBank/DDBJ databases">
        <authorList>
            <consortium name="Genoscope - CEA"/>
            <person name="William W."/>
        </authorList>
    </citation>
    <scope>NUCLEOTIDE SEQUENCE</scope>
</reference>
<sequence>MYLIPDWNNKQNNNQLSLIFFTKLVTLRLRLLSVQQPLLLKCNFTRFSIQTSYCFNYGHHQIDSHNGGIVPNPYPYFVVLVIKIWYDWNPIINLKRKGVSRIIHQDNIFHIPIKNSQVFNVTII</sequence>
<accession>A0A8S1T6I5</accession>
<comment type="caution">
    <text evidence="1">The sequence shown here is derived from an EMBL/GenBank/DDBJ whole genome shotgun (WGS) entry which is preliminary data.</text>
</comment>
<keyword evidence="2" id="KW-1185">Reference proteome</keyword>
<protein>
    <submittedName>
        <fullName evidence="1">Uncharacterized protein</fullName>
    </submittedName>
</protein>
<dbReference type="EMBL" id="CAJJDP010000019">
    <property type="protein sequence ID" value="CAD8147119.1"/>
    <property type="molecule type" value="Genomic_DNA"/>
</dbReference>
<proteinExistence type="predicted"/>
<name>A0A8S1T6I5_PAROT</name>
<dbReference type="Proteomes" id="UP000683925">
    <property type="component" value="Unassembled WGS sequence"/>
</dbReference>